<protein>
    <submittedName>
        <fullName evidence="14">TonB-dependent receptor</fullName>
    </submittedName>
</protein>
<feature type="region of interest" description="Disordered" evidence="10">
    <location>
        <begin position="95"/>
        <end position="114"/>
    </location>
</feature>
<keyword evidence="5 9" id="KW-0798">TonB box</keyword>
<sequence>MALGRMAVAAAAGALVSWPALVAARDVAVRDGAGPVAGAQVSIKGERGTYVTDAAGTTRLPDRPDATVIEIVMPGGARLERTIAAGTGAATVDLAAPPSTPATPSSPETAPTLPPLQVTASPLSRGIEDIATPATVLAGDALRRQRQSSLGETVKDVPGVASTQFGPGASRPIIRGMDGPRVRVLSDGVDVLDAASVSPDHAVASEPFLARQIEILKGPATLLYGGGAIGGVVNVLDSRIPTKVPDKGYEGEGELRGNPNSSEMTGMLGFTVGVPGVALRLEGLHRLSDDYFTAKKFGDPPSRRVRNSFNDTTSWSTGASWIGDWGYLGAAFSDQRSAYGIPSEETTFIRMHSQRLDVRSELVEPLPGIEKIRFRLGHVNYQHKEIEESVVGTTFKNNGTDTRLEVVHDPIGGLKGVLGASGFWRDFKALGDEAFIAPTLTRNYALFLLERYSWDSFYIEGGLRYEWQHIDVRSDQPDRSHNGFSASLGLMWDFTPGYTVGVTFSRSQRLPTAEELYADGPHVATGQFEIGDPRLKVETSHNLELSLRKKTGALQFGVSLYRNAVRDFIFAADTGEVIDDLRVVNFRQQDAVFYGVEADVKYAVTDAIDVSVFGDYVRARISHGGGNLPRIPPGRIGSRIDARWDRWKAYVQYYHVFTQGDVAAFETRTPGYDMLNAGVSFGGTLWPLSGYELYLRANNLLNQKAIVHTSFIKDSVPLPGINVTLGARFTF</sequence>
<feature type="compositionally biased region" description="Low complexity" evidence="10">
    <location>
        <begin position="95"/>
        <end position="111"/>
    </location>
</feature>
<evidence type="ECO:0000256" key="7">
    <source>
        <dbReference type="ARBA" id="ARBA00023237"/>
    </source>
</evidence>
<evidence type="ECO:0000259" key="13">
    <source>
        <dbReference type="Pfam" id="PF07715"/>
    </source>
</evidence>
<feature type="domain" description="TonB-dependent receptor plug" evidence="13">
    <location>
        <begin position="128"/>
        <end position="232"/>
    </location>
</feature>
<dbReference type="PANTHER" id="PTHR30069:SF40">
    <property type="entry name" value="TONB-DEPENDENT RECEPTOR NMB0964-RELATED"/>
    <property type="match status" value="1"/>
</dbReference>
<dbReference type="PROSITE" id="PS52016">
    <property type="entry name" value="TONB_DEPENDENT_REC_3"/>
    <property type="match status" value="1"/>
</dbReference>
<comment type="caution">
    <text evidence="14">The sequence shown here is derived from an EMBL/GenBank/DDBJ whole genome shotgun (WGS) entry which is preliminary data.</text>
</comment>
<evidence type="ECO:0000313" key="14">
    <source>
        <dbReference type="EMBL" id="TXL69400.1"/>
    </source>
</evidence>
<dbReference type="Pfam" id="PF00593">
    <property type="entry name" value="TonB_dep_Rec_b-barrel"/>
    <property type="match status" value="1"/>
</dbReference>
<feature type="domain" description="TonB-dependent receptor-like beta-barrel" evidence="12">
    <location>
        <begin position="302"/>
        <end position="700"/>
    </location>
</feature>
<dbReference type="Gene3D" id="2.40.170.20">
    <property type="entry name" value="TonB-dependent receptor, beta-barrel domain"/>
    <property type="match status" value="1"/>
</dbReference>
<proteinExistence type="inferred from homology"/>
<dbReference type="InterPro" id="IPR000531">
    <property type="entry name" value="Beta-barrel_TonB"/>
</dbReference>
<evidence type="ECO:0000256" key="11">
    <source>
        <dbReference type="SAM" id="SignalP"/>
    </source>
</evidence>
<dbReference type="PANTHER" id="PTHR30069">
    <property type="entry name" value="TONB-DEPENDENT OUTER MEMBRANE RECEPTOR"/>
    <property type="match status" value="1"/>
</dbReference>
<comment type="subcellular location">
    <subcellularLocation>
        <location evidence="1 8">Cell outer membrane</location>
        <topology evidence="1 8">Multi-pass membrane protein</topology>
    </subcellularLocation>
</comment>
<dbReference type="RefSeq" id="WP_147852448.1">
    <property type="nucleotide sequence ID" value="NZ_VDUZ01000084.1"/>
</dbReference>
<dbReference type="GO" id="GO:0015344">
    <property type="term" value="F:siderophore uptake transmembrane transporter activity"/>
    <property type="evidence" value="ECO:0007669"/>
    <property type="project" value="TreeGrafter"/>
</dbReference>
<dbReference type="InterPro" id="IPR012910">
    <property type="entry name" value="Plug_dom"/>
</dbReference>
<evidence type="ECO:0000256" key="10">
    <source>
        <dbReference type="SAM" id="MobiDB-lite"/>
    </source>
</evidence>
<feature type="chain" id="PRO_5023041992" evidence="11">
    <location>
        <begin position="23"/>
        <end position="731"/>
    </location>
</feature>
<dbReference type="GO" id="GO:0044718">
    <property type="term" value="P:siderophore transmembrane transport"/>
    <property type="evidence" value="ECO:0007669"/>
    <property type="project" value="TreeGrafter"/>
</dbReference>
<gene>
    <name evidence="14" type="ORF">FHP25_39095</name>
</gene>
<keyword evidence="14" id="KW-0675">Receptor</keyword>
<dbReference type="SUPFAM" id="SSF56935">
    <property type="entry name" value="Porins"/>
    <property type="match status" value="1"/>
</dbReference>
<comment type="similarity">
    <text evidence="8 9">Belongs to the TonB-dependent receptor family.</text>
</comment>
<organism evidence="14 15">
    <name type="scientific">Vineibacter terrae</name>
    <dbReference type="NCBI Taxonomy" id="2586908"/>
    <lineage>
        <taxon>Bacteria</taxon>
        <taxon>Pseudomonadati</taxon>
        <taxon>Pseudomonadota</taxon>
        <taxon>Alphaproteobacteria</taxon>
        <taxon>Hyphomicrobiales</taxon>
        <taxon>Vineibacter</taxon>
    </lineage>
</organism>
<keyword evidence="15" id="KW-1185">Reference proteome</keyword>
<keyword evidence="6 8" id="KW-0472">Membrane</keyword>
<feature type="signal peptide" evidence="11">
    <location>
        <begin position="1"/>
        <end position="22"/>
    </location>
</feature>
<evidence type="ECO:0000256" key="3">
    <source>
        <dbReference type="ARBA" id="ARBA00022452"/>
    </source>
</evidence>
<accession>A0A5C8P7J5</accession>
<dbReference type="AlphaFoldDB" id="A0A5C8P7J5"/>
<dbReference type="GO" id="GO:0009279">
    <property type="term" value="C:cell outer membrane"/>
    <property type="evidence" value="ECO:0007669"/>
    <property type="project" value="UniProtKB-SubCell"/>
</dbReference>
<dbReference type="EMBL" id="VDUZ01000084">
    <property type="protein sequence ID" value="TXL69400.1"/>
    <property type="molecule type" value="Genomic_DNA"/>
</dbReference>
<dbReference type="Pfam" id="PF07715">
    <property type="entry name" value="Plug"/>
    <property type="match status" value="1"/>
</dbReference>
<evidence type="ECO:0000256" key="9">
    <source>
        <dbReference type="RuleBase" id="RU003357"/>
    </source>
</evidence>
<name>A0A5C8P7J5_9HYPH</name>
<evidence type="ECO:0000313" key="15">
    <source>
        <dbReference type="Proteomes" id="UP000321638"/>
    </source>
</evidence>
<evidence type="ECO:0000256" key="1">
    <source>
        <dbReference type="ARBA" id="ARBA00004571"/>
    </source>
</evidence>
<evidence type="ECO:0000259" key="12">
    <source>
        <dbReference type="Pfam" id="PF00593"/>
    </source>
</evidence>
<keyword evidence="2 8" id="KW-0813">Transport</keyword>
<keyword evidence="11" id="KW-0732">Signal</keyword>
<dbReference type="CDD" id="cd01347">
    <property type="entry name" value="ligand_gated_channel"/>
    <property type="match status" value="1"/>
</dbReference>
<keyword evidence="3 8" id="KW-1134">Transmembrane beta strand</keyword>
<evidence type="ECO:0000256" key="4">
    <source>
        <dbReference type="ARBA" id="ARBA00022692"/>
    </source>
</evidence>
<dbReference type="InterPro" id="IPR037066">
    <property type="entry name" value="Plug_dom_sf"/>
</dbReference>
<dbReference type="InterPro" id="IPR008969">
    <property type="entry name" value="CarboxyPept-like_regulatory"/>
</dbReference>
<dbReference type="Gene3D" id="2.170.130.10">
    <property type="entry name" value="TonB-dependent receptor, plug domain"/>
    <property type="match status" value="1"/>
</dbReference>
<evidence type="ECO:0000256" key="6">
    <source>
        <dbReference type="ARBA" id="ARBA00023136"/>
    </source>
</evidence>
<evidence type="ECO:0000256" key="8">
    <source>
        <dbReference type="PROSITE-ProRule" id="PRU01360"/>
    </source>
</evidence>
<dbReference type="Proteomes" id="UP000321638">
    <property type="component" value="Unassembled WGS sequence"/>
</dbReference>
<evidence type="ECO:0000256" key="5">
    <source>
        <dbReference type="ARBA" id="ARBA00023077"/>
    </source>
</evidence>
<dbReference type="OrthoDB" id="9795928at2"/>
<keyword evidence="7 8" id="KW-0998">Cell outer membrane</keyword>
<dbReference type="SUPFAM" id="SSF49464">
    <property type="entry name" value="Carboxypeptidase regulatory domain-like"/>
    <property type="match status" value="1"/>
</dbReference>
<dbReference type="InterPro" id="IPR036942">
    <property type="entry name" value="Beta-barrel_TonB_sf"/>
</dbReference>
<evidence type="ECO:0000256" key="2">
    <source>
        <dbReference type="ARBA" id="ARBA00022448"/>
    </source>
</evidence>
<dbReference type="InterPro" id="IPR039426">
    <property type="entry name" value="TonB-dep_rcpt-like"/>
</dbReference>
<keyword evidence="4 8" id="KW-0812">Transmembrane</keyword>
<reference evidence="14 15" key="1">
    <citation type="submission" date="2019-06" db="EMBL/GenBank/DDBJ databases">
        <title>New taxonomy in bacterial strain CC-CFT640, isolated from vineyard.</title>
        <authorList>
            <person name="Lin S.-Y."/>
            <person name="Tsai C.-F."/>
            <person name="Young C.-C."/>
        </authorList>
    </citation>
    <scope>NUCLEOTIDE SEQUENCE [LARGE SCALE GENOMIC DNA]</scope>
    <source>
        <strain evidence="14 15">CC-CFT640</strain>
    </source>
</reference>